<dbReference type="InterPro" id="IPR004358">
    <property type="entry name" value="Sig_transdc_His_kin-like_C"/>
</dbReference>
<dbReference type="PRINTS" id="PR00344">
    <property type="entry name" value="BCTRLSENSOR"/>
</dbReference>
<dbReference type="AlphaFoldDB" id="A0A1I1KGN8"/>
<evidence type="ECO:0000256" key="1">
    <source>
        <dbReference type="ARBA" id="ARBA00000085"/>
    </source>
</evidence>
<evidence type="ECO:0000313" key="7">
    <source>
        <dbReference type="Proteomes" id="UP000199514"/>
    </source>
</evidence>
<dbReference type="EMBL" id="FOLE01000007">
    <property type="protein sequence ID" value="SFC59989.1"/>
    <property type="molecule type" value="Genomic_DNA"/>
</dbReference>
<dbReference type="Pfam" id="PF02518">
    <property type="entry name" value="HATPase_c"/>
    <property type="match status" value="1"/>
</dbReference>
<reference evidence="6 7" key="1">
    <citation type="submission" date="2016-10" db="EMBL/GenBank/DDBJ databases">
        <authorList>
            <person name="de Groot N.N."/>
        </authorList>
    </citation>
    <scope>NUCLEOTIDE SEQUENCE [LARGE SCALE GENOMIC DNA]</scope>
    <source>
        <strain evidence="6 7">DSM 6793</strain>
    </source>
</reference>
<accession>A0A1I1KGN8</accession>
<evidence type="ECO:0000256" key="3">
    <source>
        <dbReference type="ARBA" id="ARBA00022553"/>
    </source>
</evidence>
<dbReference type="Gene3D" id="3.30.565.10">
    <property type="entry name" value="Histidine kinase-like ATPase, C-terminal domain"/>
    <property type="match status" value="1"/>
</dbReference>
<keyword evidence="6" id="KW-0808">Transferase</keyword>
<keyword evidence="4" id="KW-1133">Transmembrane helix</keyword>
<dbReference type="EC" id="2.7.13.3" evidence="2"/>
<dbReference type="InterPro" id="IPR005467">
    <property type="entry name" value="His_kinase_dom"/>
</dbReference>
<dbReference type="PANTHER" id="PTHR43547">
    <property type="entry name" value="TWO-COMPONENT HISTIDINE KINASE"/>
    <property type="match status" value="1"/>
</dbReference>
<dbReference type="GO" id="GO:0000155">
    <property type="term" value="F:phosphorelay sensor kinase activity"/>
    <property type="evidence" value="ECO:0007669"/>
    <property type="project" value="InterPro"/>
</dbReference>
<evidence type="ECO:0000259" key="5">
    <source>
        <dbReference type="PROSITE" id="PS50109"/>
    </source>
</evidence>
<dbReference type="InterPro" id="IPR036890">
    <property type="entry name" value="HATPase_C_sf"/>
</dbReference>
<comment type="catalytic activity">
    <reaction evidence="1">
        <text>ATP + protein L-histidine = ADP + protein N-phospho-L-histidine.</text>
        <dbReference type="EC" id="2.7.13.3"/>
    </reaction>
</comment>
<feature type="domain" description="Histidine kinase" evidence="5">
    <location>
        <begin position="132"/>
        <end position="350"/>
    </location>
</feature>
<keyword evidence="6" id="KW-0418">Kinase</keyword>
<dbReference type="InterPro" id="IPR003594">
    <property type="entry name" value="HATPase_dom"/>
</dbReference>
<dbReference type="InterPro" id="IPR036097">
    <property type="entry name" value="HisK_dim/P_sf"/>
</dbReference>
<dbReference type="SUPFAM" id="SSF55874">
    <property type="entry name" value="ATPase domain of HSP90 chaperone/DNA topoisomerase II/histidine kinase"/>
    <property type="match status" value="1"/>
</dbReference>
<keyword evidence="7" id="KW-1185">Reference proteome</keyword>
<evidence type="ECO:0000256" key="4">
    <source>
        <dbReference type="SAM" id="Phobius"/>
    </source>
</evidence>
<keyword evidence="4" id="KW-0812">Transmembrane</keyword>
<keyword evidence="3" id="KW-0597">Phosphoprotein</keyword>
<feature type="transmembrane region" description="Helical" evidence="4">
    <location>
        <begin position="48"/>
        <end position="71"/>
    </location>
</feature>
<dbReference type="SUPFAM" id="SSF47384">
    <property type="entry name" value="Homodimeric domain of signal transducing histidine kinase"/>
    <property type="match status" value="1"/>
</dbReference>
<gene>
    <name evidence="6" type="ORF">SAMN05421780_10755</name>
</gene>
<evidence type="ECO:0000313" key="6">
    <source>
        <dbReference type="EMBL" id="SFC59989.1"/>
    </source>
</evidence>
<feature type="transmembrane region" description="Helical" evidence="4">
    <location>
        <begin position="21"/>
        <end position="42"/>
    </location>
</feature>
<evidence type="ECO:0000256" key="2">
    <source>
        <dbReference type="ARBA" id="ARBA00012438"/>
    </source>
</evidence>
<dbReference type="SMART" id="SM00387">
    <property type="entry name" value="HATPase_c"/>
    <property type="match status" value="1"/>
</dbReference>
<dbReference type="PANTHER" id="PTHR43547:SF2">
    <property type="entry name" value="HYBRID SIGNAL TRANSDUCTION HISTIDINE KINASE C"/>
    <property type="match status" value="1"/>
</dbReference>
<dbReference type="RefSeq" id="WP_091513051.1">
    <property type="nucleotide sequence ID" value="NZ_FOLE01000007.1"/>
</dbReference>
<sequence>MKVYKTLSNIKYLKDSYTLKVLSITFVGIHVPLIGIIVYTSFGTHTLSTWSIILLTLLFTLVATGIALLILKKLLLPVHLANKALADYIANRTIPNLPTEYTDEIGVLMKNIQHTTLKIENLLTEKKDFIYLLTHDLRNYIAGAQSMAQLIIAEKPKEPILEYAQHIKTVTLQQQKFINLIITQMKLGNGLDAPMLPTELIGISSVIEEACNNLKINIEKKNIKITVTQEDKLLVVVFEKDLLAHILVNLLQNAIKFSQPDTEINIVAKAANNHIYISVIDKGIGFDEALSKQLFGQFKASRVGTAGEPSLGMGLYLCKNIVERNGGTITAQSAGKDKGSTFTIVLPQTELPK</sequence>
<dbReference type="PROSITE" id="PS50109">
    <property type="entry name" value="HIS_KIN"/>
    <property type="match status" value="1"/>
</dbReference>
<dbReference type="Gene3D" id="1.10.287.130">
    <property type="match status" value="1"/>
</dbReference>
<organism evidence="6 7">
    <name type="scientific">Flexibacter flexilis DSM 6793</name>
    <dbReference type="NCBI Taxonomy" id="927664"/>
    <lineage>
        <taxon>Bacteria</taxon>
        <taxon>Pseudomonadati</taxon>
        <taxon>Bacteroidota</taxon>
        <taxon>Cytophagia</taxon>
        <taxon>Cytophagales</taxon>
        <taxon>Flexibacteraceae</taxon>
        <taxon>Flexibacter</taxon>
    </lineage>
</organism>
<dbReference type="OrthoDB" id="9810447at2"/>
<dbReference type="STRING" id="927664.SAMN05421780_10755"/>
<name>A0A1I1KGN8_9BACT</name>
<proteinExistence type="predicted"/>
<dbReference type="Proteomes" id="UP000199514">
    <property type="component" value="Unassembled WGS sequence"/>
</dbReference>
<keyword evidence="4" id="KW-0472">Membrane</keyword>
<protein>
    <recommendedName>
        <fullName evidence="2">histidine kinase</fullName>
        <ecNumber evidence="2">2.7.13.3</ecNumber>
    </recommendedName>
</protein>